<feature type="compositionally biased region" description="Low complexity" evidence="3">
    <location>
        <begin position="568"/>
        <end position="594"/>
    </location>
</feature>
<comment type="caution">
    <text evidence="5">The sequence shown here is derived from an EMBL/GenBank/DDBJ whole genome shotgun (WGS) entry which is preliminary data.</text>
</comment>
<feature type="region of interest" description="Disordered" evidence="3">
    <location>
        <begin position="1"/>
        <end position="259"/>
    </location>
</feature>
<dbReference type="Pfam" id="PF00076">
    <property type="entry name" value="RRM_1"/>
    <property type="match status" value="1"/>
</dbReference>
<evidence type="ECO:0000256" key="2">
    <source>
        <dbReference type="PROSITE-ProRule" id="PRU00176"/>
    </source>
</evidence>
<dbReference type="SMART" id="SM00360">
    <property type="entry name" value="RRM"/>
    <property type="match status" value="1"/>
</dbReference>
<keyword evidence="6" id="KW-1185">Reference proteome</keyword>
<accession>A0A427XZ20</accession>
<feature type="compositionally biased region" description="Polar residues" evidence="3">
    <location>
        <begin position="875"/>
        <end position="885"/>
    </location>
</feature>
<evidence type="ECO:0000313" key="5">
    <source>
        <dbReference type="EMBL" id="RSH84057.1"/>
    </source>
</evidence>
<feature type="compositionally biased region" description="Pro residues" evidence="3">
    <location>
        <begin position="116"/>
        <end position="131"/>
    </location>
</feature>
<gene>
    <name evidence="5" type="ORF">EHS25_005302</name>
</gene>
<reference evidence="5 6" key="1">
    <citation type="submission" date="2018-11" db="EMBL/GenBank/DDBJ databases">
        <title>Genome sequence of Saitozyma podzolica DSM 27192.</title>
        <authorList>
            <person name="Aliyu H."/>
            <person name="Gorte O."/>
            <person name="Ochsenreither K."/>
        </authorList>
    </citation>
    <scope>NUCLEOTIDE SEQUENCE [LARGE SCALE GENOMIC DNA]</scope>
    <source>
        <strain evidence="5 6">DSM 27192</strain>
    </source>
</reference>
<dbReference type="FunFam" id="3.30.70.330:FF:000428">
    <property type="entry name" value="Related to WHI3-involved in regulation of cell size"/>
    <property type="match status" value="1"/>
</dbReference>
<feature type="compositionally biased region" description="Polar residues" evidence="3">
    <location>
        <begin position="595"/>
        <end position="604"/>
    </location>
</feature>
<dbReference type="InterPro" id="IPR012677">
    <property type="entry name" value="Nucleotide-bd_a/b_plait_sf"/>
</dbReference>
<dbReference type="InterPro" id="IPR000504">
    <property type="entry name" value="RRM_dom"/>
</dbReference>
<feature type="region of interest" description="Disordered" evidence="3">
    <location>
        <begin position="845"/>
        <end position="912"/>
    </location>
</feature>
<evidence type="ECO:0000256" key="3">
    <source>
        <dbReference type="SAM" id="MobiDB-lite"/>
    </source>
</evidence>
<feature type="compositionally biased region" description="Gly residues" evidence="3">
    <location>
        <begin position="490"/>
        <end position="506"/>
    </location>
</feature>
<feature type="region of interest" description="Disordered" evidence="3">
    <location>
        <begin position="1030"/>
        <end position="1050"/>
    </location>
</feature>
<feature type="region of interest" description="Disordered" evidence="3">
    <location>
        <begin position="490"/>
        <end position="604"/>
    </location>
</feature>
<evidence type="ECO:0000256" key="1">
    <source>
        <dbReference type="ARBA" id="ARBA00022884"/>
    </source>
</evidence>
<feature type="domain" description="RRM" evidence="4">
    <location>
        <begin position="731"/>
        <end position="816"/>
    </location>
</feature>
<feature type="compositionally biased region" description="Gly residues" evidence="3">
    <location>
        <begin position="669"/>
        <end position="689"/>
    </location>
</feature>
<dbReference type="Proteomes" id="UP000279259">
    <property type="component" value="Unassembled WGS sequence"/>
</dbReference>
<dbReference type="EMBL" id="RSCD01000022">
    <property type="protein sequence ID" value="RSH84057.1"/>
    <property type="molecule type" value="Genomic_DNA"/>
</dbReference>
<evidence type="ECO:0000259" key="4">
    <source>
        <dbReference type="PROSITE" id="PS50102"/>
    </source>
</evidence>
<feature type="compositionally biased region" description="Polar residues" evidence="3">
    <location>
        <begin position="65"/>
        <end position="75"/>
    </location>
</feature>
<feature type="compositionally biased region" description="Low complexity" evidence="3">
    <location>
        <begin position="847"/>
        <end position="867"/>
    </location>
</feature>
<dbReference type="PANTHER" id="PTHR10501">
    <property type="entry name" value="U1 SMALL NUCLEAR RIBONUCLEOPROTEIN A/U2 SMALL NUCLEAR RIBONUCLEOPROTEIN B"/>
    <property type="match status" value="1"/>
</dbReference>
<dbReference type="Gene3D" id="3.30.70.330">
    <property type="match status" value="2"/>
</dbReference>
<dbReference type="PROSITE" id="PS50102">
    <property type="entry name" value="RRM"/>
    <property type="match status" value="1"/>
</dbReference>
<protein>
    <recommendedName>
        <fullName evidence="4">RRM domain-containing protein</fullName>
    </recommendedName>
</protein>
<proteinExistence type="predicted"/>
<name>A0A427XZ20_9TREE</name>
<feature type="compositionally biased region" description="Low complexity" evidence="3">
    <location>
        <begin position="357"/>
        <end position="377"/>
    </location>
</feature>
<feature type="compositionally biased region" description="Pro residues" evidence="3">
    <location>
        <begin position="194"/>
        <end position="203"/>
    </location>
</feature>
<organism evidence="5 6">
    <name type="scientific">Saitozyma podzolica</name>
    <dbReference type="NCBI Taxonomy" id="1890683"/>
    <lineage>
        <taxon>Eukaryota</taxon>
        <taxon>Fungi</taxon>
        <taxon>Dikarya</taxon>
        <taxon>Basidiomycota</taxon>
        <taxon>Agaricomycotina</taxon>
        <taxon>Tremellomycetes</taxon>
        <taxon>Tremellales</taxon>
        <taxon>Trimorphomycetaceae</taxon>
        <taxon>Saitozyma</taxon>
    </lineage>
</organism>
<feature type="region of interest" description="Disordered" evidence="3">
    <location>
        <begin position="357"/>
        <end position="389"/>
    </location>
</feature>
<dbReference type="OrthoDB" id="431169at2759"/>
<dbReference type="STRING" id="1890683.A0A427XZ20"/>
<feature type="compositionally biased region" description="Low complexity" evidence="3">
    <location>
        <begin position="1"/>
        <end position="45"/>
    </location>
</feature>
<evidence type="ECO:0000313" key="6">
    <source>
        <dbReference type="Proteomes" id="UP000279259"/>
    </source>
</evidence>
<feature type="region of interest" description="Disordered" evidence="3">
    <location>
        <begin position="930"/>
        <end position="984"/>
    </location>
</feature>
<feature type="compositionally biased region" description="Polar residues" evidence="3">
    <location>
        <begin position="707"/>
        <end position="717"/>
    </location>
</feature>
<feature type="compositionally biased region" description="Low complexity" evidence="3">
    <location>
        <begin position="930"/>
        <end position="972"/>
    </location>
</feature>
<keyword evidence="1 2" id="KW-0694">RNA-binding</keyword>
<feature type="compositionally biased region" description="Polar residues" evidence="3">
    <location>
        <begin position="896"/>
        <end position="906"/>
    </location>
</feature>
<feature type="compositionally biased region" description="Pro residues" evidence="3">
    <location>
        <begin position="88"/>
        <end position="97"/>
    </location>
</feature>
<sequence>MSSPVHLSSPASASSSSSHQPAPFAMSAHPSRAPSAASGVSGASVFDAKSNHLGAGSPPDAEPSPIQSPVYSDSGSHPHPHHLQTPQPQVPPGPPGPLGAGPYAHVAPQSYLPPVTSSPPPHAPPYVPPPQHAMAPDPIHSVQMGMPPPGPGMMGSGGPWQNGPWRGPQPAPQQYRQGMPNGQPPGPGLQHQLPPNPSEPYPGGPRMSGTPGPGPVPQGSLLQHAIMGNGPRPPSAHGEGRERRRRDRDDERGDRDRDAEDEVISTIFVVGFPDDMQEREFQNIFTFAPGFEAATLKFPSGAGRGREPTAALLAELTQIAANQQAAQAAAAENGEPFMTGALEDAIAALQMAGTASTSSSTTPSAAISLTPSAPSGPVLGGPPLPSVPTRRQTIGFARFKTRADALVAREHLQGRKIDPLTGASLKAEMAKKNLHTKRNTSGEEIVGMLIRSGRLNGLLGVGPQMQPPQAGAAVPGMGMGGLPGGPMMGPIGGGAMGPPSQGGAGGPQVYPSAKEAWDSWPNHTAGGPVAPPMGVDRERQPSGEDLQSKPIPSTGYNGFYPPGPPSSSFPASGSSASSAPQPPASSQSNASASPTLSVKSPAQRPTDSKALLALAEEADELEGWSVGGAVGMGFNAPGLDGYLRGSGSQQSRDGGKANNSGANSQQQRGGAGVSQGLGPGPGLAVGGGMYPMRGDMTYGTSPPGGSDQLSETGRGMSLNTVNPGDQNPPINTLYVGNLPAISPPTHPPNFLEESLRGLFQRCQGFKRMSFRQKINGPMCFVEFEDIPFAAHAIKDLYGHTLGGLVKGGIRLSYSKNSLGQRGNAHPAGINTSMFGGIAHTVALAGMSTTGPSGPTGATPPSGSTLSSNPYGLGLSQGSQPMQVPSSAPGLDRRSSEATTLSPTAQPFNAPLPLATSPRSRYFGGSVGAAPGSGALSKESSSAGTSSFGGFTPSSSTPGVPSTTGTTNSSTAPGQGGFSPMSSPIRTPASFSWVSSGNGYGAMGGAMGGGMNLGGMGGGFDPFTGPVGSLTGAASAWGQSQGSNNGAGGGQ</sequence>
<dbReference type="InterPro" id="IPR035979">
    <property type="entry name" value="RBD_domain_sf"/>
</dbReference>
<feature type="compositionally biased region" description="Basic and acidic residues" evidence="3">
    <location>
        <begin position="238"/>
        <end position="258"/>
    </location>
</feature>
<feature type="compositionally biased region" description="Polar residues" evidence="3">
    <location>
        <begin position="657"/>
        <end position="668"/>
    </location>
</feature>
<dbReference type="SUPFAM" id="SSF54928">
    <property type="entry name" value="RNA-binding domain, RBD"/>
    <property type="match status" value="2"/>
</dbReference>
<dbReference type="AlphaFoldDB" id="A0A427XZ20"/>
<feature type="region of interest" description="Disordered" evidence="3">
    <location>
        <begin position="641"/>
        <end position="717"/>
    </location>
</feature>
<dbReference type="GO" id="GO:0003723">
    <property type="term" value="F:RNA binding"/>
    <property type="evidence" value="ECO:0007669"/>
    <property type="project" value="UniProtKB-UniRule"/>
</dbReference>